<reference evidence="2 3" key="1">
    <citation type="submission" date="2017-06" db="EMBL/GenBank/DDBJ databases">
        <title>Ant-infecting Ophiocordyceps genomes reveal a high diversity of potential behavioral manipulation genes and a possible major role for enterotoxins.</title>
        <authorList>
            <person name="De Bekker C."/>
            <person name="Evans H.C."/>
            <person name="Brachmann A."/>
            <person name="Hughes D.P."/>
        </authorList>
    </citation>
    <scope>NUCLEOTIDE SEQUENCE [LARGE SCALE GENOMIC DNA]</scope>
    <source>
        <strain evidence="2 3">1348a</strain>
    </source>
</reference>
<dbReference type="PANTHER" id="PTHR14091">
    <property type="entry name" value="PERIODIC TRYPTOPHAN PROTEIN 1"/>
    <property type="match status" value="1"/>
</dbReference>
<dbReference type="OrthoDB" id="270624at2759"/>
<dbReference type="EMBL" id="NJEU01001957">
    <property type="protein sequence ID" value="PHH59038.1"/>
    <property type="molecule type" value="Genomic_DNA"/>
</dbReference>
<evidence type="ECO:0000256" key="1">
    <source>
        <dbReference type="SAM" id="MobiDB-lite"/>
    </source>
</evidence>
<feature type="region of interest" description="Disordered" evidence="1">
    <location>
        <begin position="47"/>
        <end position="110"/>
    </location>
</feature>
<feature type="compositionally biased region" description="Basic and acidic residues" evidence="1">
    <location>
        <begin position="47"/>
        <end position="59"/>
    </location>
</feature>
<organism evidence="2 3">
    <name type="scientific">Ophiocordyceps australis</name>
    <dbReference type="NCBI Taxonomy" id="1399860"/>
    <lineage>
        <taxon>Eukaryota</taxon>
        <taxon>Fungi</taxon>
        <taxon>Dikarya</taxon>
        <taxon>Ascomycota</taxon>
        <taxon>Pezizomycotina</taxon>
        <taxon>Sordariomycetes</taxon>
        <taxon>Hypocreomycetidae</taxon>
        <taxon>Hypocreales</taxon>
        <taxon>Ophiocordycipitaceae</taxon>
        <taxon>Ophiocordyceps</taxon>
    </lineage>
</organism>
<dbReference type="GO" id="GO:0006364">
    <property type="term" value="P:rRNA processing"/>
    <property type="evidence" value="ECO:0007669"/>
    <property type="project" value="InterPro"/>
</dbReference>
<dbReference type="PANTHER" id="PTHR14091:SF0">
    <property type="entry name" value="PERIODIC TRYPTOPHAN PROTEIN 1 HOMOLOG"/>
    <property type="match status" value="1"/>
</dbReference>
<dbReference type="InterPro" id="IPR044285">
    <property type="entry name" value="PWP1"/>
</dbReference>
<gene>
    <name evidence="2" type="ORF">CDD82_2570</name>
</gene>
<accession>A0A2C5XDW9</accession>
<dbReference type="AlphaFoldDB" id="A0A2C5XDW9"/>
<evidence type="ECO:0000313" key="2">
    <source>
        <dbReference type="EMBL" id="PHH59038.1"/>
    </source>
</evidence>
<evidence type="ECO:0000313" key="3">
    <source>
        <dbReference type="Proteomes" id="UP000224854"/>
    </source>
</evidence>
<keyword evidence="3" id="KW-1185">Reference proteome</keyword>
<sequence>MSMITAAQWVPRGFAAPFPKKYTLDDSEYERIAALAKLQLNDAADDLKEAQENGAHDDLQDAMDVETGQGEEKKSLGIDDDLKEYDLEHYDDDDGDGISGHDQDVSGDEEQGQSMAMFGNIKSLAYYESNEDDPYITLKTDEQEEDQDREDLQILTTDNLILSAKVEDELAQLEQSPFVSNGSMCR</sequence>
<protein>
    <submittedName>
        <fullName evidence="2">Uncharacterized protein</fullName>
    </submittedName>
</protein>
<comment type="caution">
    <text evidence="2">The sequence shown here is derived from an EMBL/GenBank/DDBJ whole genome shotgun (WGS) entry which is preliminary data.</text>
</comment>
<proteinExistence type="predicted"/>
<feature type="compositionally biased region" description="Acidic residues" evidence="1">
    <location>
        <begin position="78"/>
        <end position="96"/>
    </location>
</feature>
<name>A0A2C5XDW9_9HYPO</name>
<dbReference type="GO" id="GO:0005634">
    <property type="term" value="C:nucleus"/>
    <property type="evidence" value="ECO:0007669"/>
    <property type="project" value="TreeGrafter"/>
</dbReference>
<dbReference type="Proteomes" id="UP000224854">
    <property type="component" value="Unassembled WGS sequence"/>
</dbReference>